<dbReference type="GO" id="GO:0006534">
    <property type="term" value="P:cysteine metabolic process"/>
    <property type="evidence" value="ECO:0007669"/>
    <property type="project" value="InterPro"/>
</dbReference>
<evidence type="ECO:0000256" key="1">
    <source>
        <dbReference type="ARBA" id="ARBA00001933"/>
    </source>
</evidence>
<dbReference type="Gene3D" id="3.90.1150.10">
    <property type="entry name" value="Aspartate Aminotransferase, domain 1"/>
    <property type="match status" value="1"/>
</dbReference>
<dbReference type="InterPro" id="IPR015422">
    <property type="entry name" value="PyrdxlP-dep_Trfase_small"/>
</dbReference>
<protein>
    <recommendedName>
        <fullName evidence="2">cysteine desulfurase</fullName>
        <ecNumber evidence="2">2.8.1.7</ecNumber>
    </recommendedName>
</protein>
<evidence type="ECO:0000256" key="3">
    <source>
        <dbReference type="ARBA" id="ARBA00022679"/>
    </source>
</evidence>
<keyword evidence="3" id="KW-0808">Transferase</keyword>
<gene>
    <name evidence="7" type="ORF">JKP88DRAFT_203593</name>
</gene>
<dbReference type="Proteomes" id="UP000664859">
    <property type="component" value="Unassembled WGS sequence"/>
</dbReference>
<dbReference type="InterPro" id="IPR010970">
    <property type="entry name" value="Cys_dSase_SufS"/>
</dbReference>
<comment type="cofactor">
    <cofactor evidence="1">
        <name>pyridoxal 5'-phosphate</name>
        <dbReference type="ChEBI" id="CHEBI:597326"/>
    </cofactor>
</comment>
<keyword evidence="8" id="KW-1185">Reference proteome</keyword>
<dbReference type="CDD" id="cd06453">
    <property type="entry name" value="SufS_like"/>
    <property type="match status" value="1"/>
</dbReference>
<proteinExistence type="predicted"/>
<dbReference type="EMBL" id="JAFCMP010000550">
    <property type="protein sequence ID" value="KAG5175367.1"/>
    <property type="molecule type" value="Genomic_DNA"/>
</dbReference>
<evidence type="ECO:0000256" key="4">
    <source>
        <dbReference type="ARBA" id="ARBA00022898"/>
    </source>
</evidence>
<evidence type="ECO:0000313" key="8">
    <source>
        <dbReference type="Proteomes" id="UP000664859"/>
    </source>
</evidence>
<comment type="caution">
    <text evidence="7">The sequence shown here is derived from an EMBL/GenBank/DDBJ whole genome shotgun (WGS) entry which is preliminary data.</text>
</comment>
<evidence type="ECO:0000256" key="2">
    <source>
        <dbReference type="ARBA" id="ARBA00012239"/>
    </source>
</evidence>
<dbReference type="GO" id="GO:0030170">
    <property type="term" value="F:pyridoxal phosphate binding"/>
    <property type="evidence" value="ECO:0007669"/>
    <property type="project" value="InterPro"/>
</dbReference>
<evidence type="ECO:0000256" key="5">
    <source>
        <dbReference type="ARBA" id="ARBA00050776"/>
    </source>
</evidence>
<feature type="domain" description="Aminotransferase class V" evidence="6">
    <location>
        <begin position="45"/>
        <end position="420"/>
    </location>
</feature>
<dbReference type="Pfam" id="PF00266">
    <property type="entry name" value="Aminotran_5"/>
    <property type="match status" value="1"/>
</dbReference>
<dbReference type="EC" id="2.8.1.7" evidence="2"/>
<organism evidence="7 8">
    <name type="scientific">Tribonema minus</name>
    <dbReference type="NCBI Taxonomy" id="303371"/>
    <lineage>
        <taxon>Eukaryota</taxon>
        <taxon>Sar</taxon>
        <taxon>Stramenopiles</taxon>
        <taxon>Ochrophyta</taxon>
        <taxon>PX clade</taxon>
        <taxon>Xanthophyceae</taxon>
        <taxon>Tribonematales</taxon>
        <taxon>Tribonemataceae</taxon>
        <taxon>Tribonema</taxon>
    </lineage>
</organism>
<dbReference type="InterPro" id="IPR000192">
    <property type="entry name" value="Aminotrans_V_dom"/>
</dbReference>
<evidence type="ECO:0000313" key="7">
    <source>
        <dbReference type="EMBL" id="KAG5175367.1"/>
    </source>
</evidence>
<dbReference type="InterPro" id="IPR015421">
    <property type="entry name" value="PyrdxlP-dep_Trfase_major"/>
</dbReference>
<dbReference type="InterPro" id="IPR015424">
    <property type="entry name" value="PyrdxlP-dep_Trfase"/>
</dbReference>
<name>A0A835YHC6_9STRA</name>
<dbReference type="NCBIfam" id="TIGR01979">
    <property type="entry name" value="sufS"/>
    <property type="match status" value="1"/>
</dbReference>
<dbReference type="PANTHER" id="PTHR43586">
    <property type="entry name" value="CYSTEINE DESULFURASE"/>
    <property type="match status" value="1"/>
</dbReference>
<dbReference type="GO" id="GO:0031071">
    <property type="term" value="F:cysteine desulfurase activity"/>
    <property type="evidence" value="ECO:0007669"/>
    <property type="project" value="UniProtKB-EC"/>
</dbReference>
<dbReference type="SUPFAM" id="SSF53383">
    <property type="entry name" value="PLP-dependent transferases"/>
    <property type="match status" value="1"/>
</dbReference>
<dbReference type="AlphaFoldDB" id="A0A835YHC6"/>
<sequence>MVASPSPPTSDLKLENSSGGLSLGEKVRGDFPILNQEAYPGKPLVYLDSAATSQKPASVIATLDQYYTEYNSNVHRGAHSLSIRSTEAYEAARDKVRTFINAEDRKEIVFTRGATEAINLVAYSWGDANINAGDEIVLTVMEHHSNMVPWQLLAARRGATLKFARLNADMSLDMDHYLSLLGPRTKLVACVHASNALGCINPVRAMADAAHAVGARILVDACQSVPTMRVDVQQLGVDWLVASGHKMCGPTGIGFLYGRLELLRSMAPWQGGGEMIDEVFFDHSTFAEPPSRFEAGTPAIAQAIGLGAAVDYLSAIGMDAIEAYEHELAVYLWDRVAALPAELTLYGPPPNAAGDNRNPLLAFNARAAHAHDLSFFIDQEGVAVRAGHHCTQALHRSLGAAGSIRASCYLYNTRADVDAFVVALEASLAFLGGEGGAGGGDFGLLL</sequence>
<comment type="catalytic activity">
    <reaction evidence="5">
        <text>(sulfur carrier)-H + L-cysteine = (sulfur carrier)-SH + L-alanine</text>
        <dbReference type="Rhea" id="RHEA:43892"/>
        <dbReference type="Rhea" id="RHEA-COMP:14737"/>
        <dbReference type="Rhea" id="RHEA-COMP:14739"/>
        <dbReference type="ChEBI" id="CHEBI:29917"/>
        <dbReference type="ChEBI" id="CHEBI:35235"/>
        <dbReference type="ChEBI" id="CHEBI:57972"/>
        <dbReference type="ChEBI" id="CHEBI:64428"/>
        <dbReference type="EC" id="2.8.1.7"/>
    </reaction>
</comment>
<dbReference type="OrthoDB" id="420046at2759"/>
<keyword evidence="4" id="KW-0663">Pyridoxal phosphate</keyword>
<dbReference type="PANTHER" id="PTHR43586:SF8">
    <property type="entry name" value="CYSTEINE DESULFURASE 1, CHLOROPLASTIC"/>
    <property type="match status" value="1"/>
</dbReference>
<reference evidence="7" key="1">
    <citation type="submission" date="2021-02" db="EMBL/GenBank/DDBJ databases">
        <title>First Annotated Genome of the Yellow-green Alga Tribonema minus.</title>
        <authorList>
            <person name="Mahan K.M."/>
        </authorList>
    </citation>
    <scope>NUCLEOTIDE SEQUENCE</scope>
    <source>
        <strain evidence="7">UTEX B ZZ1240</strain>
    </source>
</reference>
<dbReference type="Gene3D" id="3.40.640.10">
    <property type="entry name" value="Type I PLP-dependent aspartate aminotransferase-like (Major domain)"/>
    <property type="match status" value="1"/>
</dbReference>
<evidence type="ECO:0000259" key="6">
    <source>
        <dbReference type="Pfam" id="PF00266"/>
    </source>
</evidence>
<accession>A0A835YHC6</accession>